<dbReference type="InterPro" id="IPR010133">
    <property type="entry name" value="Bacteriocin_signal_seq"/>
</dbReference>
<comment type="caution">
    <text evidence="1">The sequence shown here is derived from an EMBL/GenBank/DDBJ whole genome shotgun (WGS) entry which is preliminary data.</text>
</comment>
<reference evidence="1" key="1">
    <citation type="submission" date="2018-11" db="EMBL/GenBank/DDBJ databases">
        <title>Proposal to divide the Flavobacteriaceae and reorganize its genera based on Amino Acid Identity values calculated from whole genome sequences.</title>
        <authorList>
            <person name="Nicholson A.C."/>
            <person name="Gulvik C.A."/>
            <person name="Whitney A.M."/>
            <person name="Humrighouse B.W."/>
            <person name="Bell M."/>
            <person name="Holmes B."/>
            <person name="Steigerwalt A."/>
            <person name="Villarma A."/>
            <person name="Sheth M."/>
            <person name="Batra D."/>
            <person name="Pryor J."/>
            <person name="Bernardet J.-F."/>
            <person name="Hugo C."/>
            <person name="Kampfer P."/>
            <person name="Newman J."/>
            <person name="Mcquiston J.R."/>
        </authorList>
    </citation>
    <scope>NUCLEOTIDE SEQUENCE</scope>
    <source>
        <strain evidence="1">DSM 15235</strain>
    </source>
</reference>
<dbReference type="EMBL" id="RJTX01000001">
    <property type="protein sequence ID" value="ROI00134.1"/>
    <property type="molecule type" value="Genomic_DNA"/>
</dbReference>
<dbReference type="InterPro" id="IPR058074">
    <property type="entry name" value="Bacteriocin-like"/>
</dbReference>
<accession>A0A3N0W4Z1</accession>
<dbReference type="AlphaFoldDB" id="A0A3N0W4Z1"/>
<organism evidence="1 3">
    <name type="scientific">Chryseobacterium daecheongense</name>
    <dbReference type="NCBI Taxonomy" id="192389"/>
    <lineage>
        <taxon>Bacteria</taxon>
        <taxon>Pseudomonadati</taxon>
        <taxon>Bacteroidota</taxon>
        <taxon>Flavobacteriia</taxon>
        <taxon>Flavobacteriales</taxon>
        <taxon>Weeksellaceae</taxon>
        <taxon>Chryseobacterium group</taxon>
        <taxon>Chryseobacterium</taxon>
    </lineage>
</organism>
<evidence type="ECO:0000313" key="4">
    <source>
        <dbReference type="Proteomes" id="UP000295709"/>
    </source>
</evidence>
<protein>
    <submittedName>
        <fullName evidence="1 2">Bacteriocin</fullName>
    </submittedName>
</protein>
<name>A0A3N0W4Z1_9FLAO</name>
<evidence type="ECO:0000313" key="3">
    <source>
        <dbReference type="Proteomes" id="UP000269375"/>
    </source>
</evidence>
<dbReference type="RefSeq" id="WP_123261838.1">
    <property type="nucleotide sequence ID" value="NZ_CP095185.1"/>
</dbReference>
<proteinExistence type="predicted"/>
<sequence>MKNLKKLTKKELKTVYGGIPQCLPGYYWCSVLRKCIPVGSDCGISIE</sequence>
<dbReference type="Proteomes" id="UP000269375">
    <property type="component" value="Unassembled WGS sequence"/>
</dbReference>
<dbReference type="NCBIfam" id="NF047798">
    <property type="entry name" value="leader_Chryseo"/>
    <property type="match status" value="1"/>
</dbReference>
<dbReference type="NCBIfam" id="TIGR01847">
    <property type="entry name" value="bacteriocin_sig"/>
    <property type="match status" value="1"/>
</dbReference>
<reference evidence="2 4" key="2">
    <citation type="submission" date="2019-03" db="EMBL/GenBank/DDBJ databases">
        <title>Genomic Encyclopedia of Archaeal and Bacterial Type Strains, Phase II (KMG-II): from individual species to whole genera.</title>
        <authorList>
            <person name="Goeker M."/>
        </authorList>
    </citation>
    <scope>NUCLEOTIDE SEQUENCE [LARGE SCALE GENOMIC DNA]</scope>
    <source>
        <strain evidence="2 4">DSM 15235</strain>
    </source>
</reference>
<keyword evidence="4" id="KW-1185">Reference proteome</keyword>
<dbReference type="EMBL" id="SOQW01000001">
    <property type="protein sequence ID" value="TDX94917.1"/>
    <property type="molecule type" value="Genomic_DNA"/>
</dbReference>
<dbReference type="OrthoDB" id="1270052at2"/>
<dbReference type="Proteomes" id="UP000295709">
    <property type="component" value="Unassembled WGS sequence"/>
</dbReference>
<evidence type="ECO:0000313" key="1">
    <source>
        <dbReference type="EMBL" id="ROI00134.1"/>
    </source>
</evidence>
<evidence type="ECO:0000313" key="2">
    <source>
        <dbReference type="EMBL" id="TDX94917.1"/>
    </source>
</evidence>
<gene>
    <name evidence="2" type="ORF">BCF50_0689</name>
    <name evidence="1" type="ORF">EGI05_04405</name>
</gene>